<evidence type="ECO:0000256" key="1">
    <source>
        <dbReference type="SAM" id="Phobius"/>
    </source>
</evidence>
<dbReference type="RefSeq" id="WP_086784478.1">
    <property type="nucleotide sequence ID" value="NZ_JAGIOO010000001.1"/>
</dbReference>
<accession>A0ABS5AN37</accession>
<keyword evidence="1" id="KW-0812">Transmembrane</keyword>
<proteinExistence type="predicted"/>
<evidence type="ECO:0000313" key="2">
    <source>
        <dbReference type="EMBL" id="MBP2477988.1"/>
    </source>
</evidence>
<organism evidence="2 3">
    <name type="scientific">Crossiella equi</name>
    <dbReference type="NCBI Taxonomy" id="130796"/>
    <lineage>
        <taxon>Bacteria</taxon>
        <taxon>Bacillati</taxon>
        <taxon>Actinomycetota</taxon>
        <taxon>Actinomycetes</taxon>
        <taxon>Pseudonocardiales</taxon>
        <taxon>Pseudonocardiaceae</taxon>
        <taxon>Crossiella</taxon>
    </lineage>
</organism>
<keyword evidence="3" id="KW-1185">Reference proteome</keyword>
<dbReference type="Pfam" id="PF11239">
    <property type="entry name" value="DUF3040"/>
    <property type="match status" value="1"/>
</dbReference>
<gene>
    <name evidence="2" type="ORF">JOF53_006860</name>
</gene>
<name>A0ABS5AN37_9PSEU</name>
<sequence length="99" mass="11053">MLSQGDRRRLDEIASQLAAADPTFVEGLRAGHPAAPCDDRRWPPVLAGLVAFLMFLVALAAVSLPLMLACLVGMTWSVVSYRDRVRRGHCWRTRPRLPR</sequence>
<reference evidence="2 3" key="1">
    <citation type="submission" date="2021-03" db="EMBL/GenBank/DDBJ databases">
        <title>Sequencing the genomes of 1000 actinobacteria strains.</title>
        <authorList>
            <person name="Klenk H.-P."/>
        </authorList>
    </citation>
    <scope>NUCLEOTIDE SEQUENCE [LARGE SCALE GENOMIC DNA]</scope>
    <source>
        <strain evidence="2 3">DSM 44580</strain>
    </source>
</reference>
<protein>
    <submittedName>
        <fullName evidence="2">Flp pilus assembly protein TadB</fullName>
    </submittedName>
</protein>
<evidence type="ECO:0000313" key="3">
    <source>
        <dbReference type="Proteomes" id="UP001519363"/>
    </source>
</evidence>
<dbReference type="InterPro" id="IPR021401">
    <property type="entry name" value="DUF3040"/>
</dbReference>
<dbReference type="Proteomes" id="UP001519363">
    <property type="component" value="Unassembled WGS sequence"/>
</dbReference>
<comment type="caution">
    <text evidence="2">The sequence shown here is derived from an EMBL/GenBank/DDBJ whole genome shotgun (WGS) entry which is preliminary data.</text>
</comment>
<feature type="transmembrane region" description="Helical" evidence="1">
    <location>
        <begin position="49"/>
        <end position="79"/>
    </location>
</feature>
<keyword evidence="1" id="KW-1133">Transmembrane helix</keyword>
<keyword evidence="1" id="KW-0472">Membrane</keyword>
<dbReference type="EMBL" id="JAGIOO010000001">
    <property type="protein sequence ID" value="MBP2477988.1"/>
    <property type="molecule type" value="Genomic_DNA"/>
</dbReference>